<keyword evidence="1" id="KW-1133">Transmembrane helix</keyword>
<feature type="transmembrane region" description="Helical" evidence="1">
    <location>
        <begin position="12"/>
        <end position="35"/>
    </location>
</feature>
<organism evidence="2">
    <name type="scientific">Anguilla anguilla</name>
    <name type="common">European freshwater eel</name>
    <name type="synonym">Muraena anguilla</name>
    <dbReference type="NCBI Taxonomy" id="7936"/>
    <lineage>
        <taxon>Eukaryota</taxon>
        <taxon>Metazoa</taxon>
        <taxon>Chordata</taxon>
        <taxon>Craniata</taxon>
        <taxon>Vertebrata</taxon>
        <taxon>Euteleostomi</taxon>
        <taxon>Actinopterygii</taxon>
        <taxon>Neopterygii</taxon>
        <taxon>Teleostei</taxon>
        <taxon>Anguilliformes</taxon>
        <taxon>Anguillidae</taxon>
        <taxon>Anguilla</taxon>
    </lineage>
</organism>
<protein>
    <submittedName>
        <fullName evidence="2">Uncharacterized protein</fullName>
    </submittedName>
</protein>
<reference evidence="2" key="1">
    <citation type="submission" date="2014-11" db="EMBL/GenBank/DDBJ databases">
        <authorList>
            <person name="Amaro Gonzalez C."/>
        </authorList>
    </citation>
    <scope>NUCLEOTIDE SEQUENCE</scope>
</reference>
<dbReference type="AlphaFoldDB" id="A0A0E9UR34"/>
<keyword evidence="1" id="KW-0472">Membrane</keyword>
<name>A0A0E9UR34_ANGAN</name>
<reference evidence="2" key="2">
    <citation type="journal article" date="2015" name="Fish Shellfish Immunol.">
        <title>Early steps in the European eel (Anguilla anguilla)-Vibrio vulnificus interaction in the gills: Role of the RtxA13 toxin.</title>
        <authorList>
            <person name="Callol A."/>
            <person name="Pajuelo D."/>
            <person name="Ebbesson L."/>
            <person name="Teles M."/>
            <person name="MacKenzie S."/>
            <person name="Amaro C."/>
        </authorList>
    </citation>
    <scope>NUCLEOTIDE SEQUENCE</scope>
</reference>
<evidence type="ECO:0000313" key="2">
    <source>
        <dbReference type="EMBL" id="JAH68257.1"/>
    </source>
</evidence>
<accession>A0A0E9UR34</accession>
<evidence type="ECO:0000256" key="1">
    <source>
        <dbReference type="SAM" id="Phobius"/>
    </source>
</evidence>
<proteinExistence type="predicted"/>
<keyword evidence="1" id="KW-0812">Transmembrane</keyword>
<dbReference type="EMBL" id="GBXM01040320">
    <property type="protein sequence ID" value="JAH68257.1"/>
    <property type="molecule type" value="Transcribed_RNA"/>
</dbReference>
<sequence length="45" mass="5287">MLSLIIVYEVEFICLSFYATILFKVIIDILLLTSLEYFHNFSVLV</sequence>